<dbReference type="EMBL" id="JASEJX010000016">
    <property type="protein sequence ID" value="KAK4513872.1"/>
    <property type="molecule type" value="Genomic_DNA"/>
</dbReference>
<gene>
    <name evidence="2" type="ORF">ATC70_005878</name>
</gene>
<accession>A0AAN7DAH9</accession>
<dbReference type="AlphaFoldDB" id="A0AAN7DAH9"/>
<feature type="region of interest" description="Disordered" evidence="1">
    <location>
        <begin position="1"/>
        <end position="26"/>
    </location>
</feature>
<organism evidence="2 3">
    <name type="scientific">Mucor velutinosus</name>
    <dbReference type="NCBI Taxonomy" id="708070"/>
    <lineage>
        <taxon>Eukaryota</taxon>
        <taxon>Fungi</taxon>
        <taxon>Fungi incertae sedis</taxon>
        <taxon>Mucoromycota</taxon>
        <taxon>Mucoromycotina</taxon>
        <taxon>Mucoromycetes</taxon>
        <taxon>Mucorales</taxon>
        <taxon>Mucorineae</taxon>
        <taxon>Mucoraceae</taxon>
        <taxon>Mucor</taxon>
    </lineage>
</organism>
<dbReference type="RefSeq" id="XP_064680538.1">
    <property type="nucleotide sequence ID" value="XM_064825161.1"/>
</dbReference>
<name>A0AAN7DAH9_9FUNG</name>
<protein>
    <submittedName>
        <fullName evidence="2">Uncharacterized protein</fullName>
    </submittedName>
</protein>
<sequence length="277" mass="30100">MSPKKFNHKAVNQKAPGETNTVSAAPVGTDAQGSIAATLMEIGYPIITASQDVINGGSSASSSSVGIIHRDLPRTSVSTDGINGDASGNFSVPAEIHGSQTGSVSASSNIYGNTAASVGDANVDNASTTFYHIPVPQEFATPISSDERLTLMNEIERLRLMVFKTTIQSIGCPQGSIIPANLGVLRNQLEMAERTYELVFGKTESTLVPNETPYFQWRGHFFKKRRAVFATPNDCLDHFELVLQAHRLSIHDNWERIVPVEYIHYDLHSDSSSSYQI</sequence>
<dbReference type="GeneID" id="89949564"/>
<proteinExistence type="predicted"/>
<reference evidence="2 3" key="1">
    <citation type="submission" date="2022-11" db="EMBL/GenBank/DDBJ databases">
        <title>Mucor velutinosus strain NIH1002 WGS.</title>
        <authorList>
            <person name="Subramanian P."/>
            <person name="Mullikin J.C."/>
            <person name="Segre J.A."/>
            <person name="Zelazny A.M."/>
        </authorList>
    </citation>
    <scope>NUCLEOTIDE SEQUENCE [LARGE SCALE GENOMIC DNA]</scope>
    <source>
        <strain evidence="2 3">NIH1002</strain>
    </source>
</reference>
<evidence type="ECO:0000256" key="1">
    <source>
        <dbReference type="SAM" id="MobiDB-lite"/>
    </source>
</evidence>
<evidence type="ECO:0000313" key="2">
    <source>
        <dbReference type="EMBL" id="KAK4513872.1"/>
    </source>
</evidence>
<dbReference type="Proteomes" id="UP001304243">
    <property type="component" value="Unassembled WGS sequence"/>
</dbReference>
<comment type="caution">
    <text evidence="2">The sequence shown here is derived from an EMBL/GenBank/DDBJ whole genome shotgun (WGS) entry which is preliminary data.</text>
</comment>
<evidence type="ECO:0000313" key="3">
    <source>
        <dbReference type="Proteomes" id="UP001304243"/>
    </source>
</evidence>
<keyword evidence="3" id="KW-1185">Reference proteome</keyword>